<dbReference type="InterPro" id="IPR001783">
    <property type="entry name" value="Lumazine-bd"/>
</dbReference>
<evidence type="ECO:0000256" key="10">
    <source>
        <dbReference type="PROSITE-ProRule" id="PRU00524"/>
    </source>
</evidence>
<dbReference type="Proteomes" id="UP000298458">
    <property type="component" value="Unassembled WGS sequence"/>
</dbReference>
<reference evidence="12" key="1">
    <citation type="journal article" date="2019" name="PLoS Negl. Trop. Dis.">
        <title>Revisiting the worldwide diversity of Leptospira species in the environment.</title>
        <authorList>
            <person name="Vincent A.T."/>
            <person name="Schiettekatte O."/>
            <person name="Bourhy P."/>
            <person name="Veyrier F.J."/>
            <person name="Picardeau M."/>
        </authorList>
    </citation>
    <scope>NUCLEOTIDE SEQUENCE [LARGE SCALE GENOMIC DNA]</scope>
    <source>
        <strain evidence="12">SSW15</strain>
    </source>
</reference>
<dbReference type="RefSeq" id="WP_135768379.1">
    <property type="nucleotide sequence ID" value="NZ_RQET01000008.1"/>
</dbReference>
<comment type="caution">
    <text evidence="12">The sequence shown here is derived from an EMBL/GenBank/DDBJ whole genome shotgun (WGS) entry which is preliminary data.</text>
</comment>
<evidence type="ECO:0000259" key="11">
    <source>
        <dbReference type="PROSITE" id="PS51177"/>
    </source>
</evidence>
<dbReference type="PIRSF" id="PIRSF000498">
    <property type="entry name" value="Riboflavin_syn_A"/>
    <property type="match status" value="1"/>
</dbReference>
<dbReference type="AlphaFoldDB" id="A0A4R9GDT6"/>
<accession>A0A4R9GDT6</accession>
<dbReference type="GO" id="GO:0009231">
    <property type="term" value="P:riboflavin biosynthetic process"/>
    <property type="evidence" value="ECO:0007669"/>
    <property type="project" value="UniProtKB-KW"/>
</dbReference>
<dbReference type="GO" id="GO:0004746">
    <property type="term" value="F:riboflavin synthase activity"/>
    <property type="evidence" value="ECO:0007669"/>
    <property type="project" value="UniProtKB-UniRule"/>
</dbReference>
<evidence type="ECO:0000313" key="12">
    <source>
        <dbReference type="EMBL" id="TGK10016.1"/>
    </source>
</evidence>
<evidence type="ECO:0000256" key="3">
    <source>
        <dbReference type="ARBA" id="ARBA00004887"/>
    </source>
</evidence>
<comment type="pathway">
    <text evidence="3">Cofactor biosynthesis; riboflavin biosynthesis; riboflavin from 2-hydroxy-3-oxobutyl phosphate and 5-amino-6-(D-ribitylamino)uracil: step 2/2.</text>
</comment>
<feature type="repeat" description="Lumazine-binding" evidence="10">
    <location>
        <begin position="99"/>
        <end position="198"/>
    </location>
</feature>
<dbReference type="InterPro" id="IPR026017">
    <property type="entry name" value="Lumazine-bd_dom"/>
</dbReference>
<dbReference type="InterPro" id="IPR023366">
    <property type="entry name" value="ATP_synth_asu-like_sf"/>
</dbReference>
<protein>
    <recommendedName>
        <fullName evidence="5 9">Riboflavin synthase</fullName>
        <ecNumber evidence="4 9">2.5.1.9</ecNumber>
    </recommendedName>
</protein>
<dbReference type="PANTHER" id="PTHR21098">
    <property type="entry name" value="RIBOFLAVIN SYNTHASE ALPHA CHAIN"/>
    <property type="match status" value="1"/>
</dbReference>
<dbReference type="OrthoDB" id="9788537at2"/>
<gene>
    <name evidence="12" type="ORF">EHO60_11740</name>
</gene>
<keyword evidence="8" id="KW-0677">Repeat</keyword>
<evidence type="ECO:0000256" key="2">
    <source>
        <dbReference type="ARBA" id="ARBA00002803"/>
    </source>
</evidence>
<dbReference type="NCBIfam" id="NF006767">
    <property type="entry name" value="PRK09289.1"/>
    <property type="match status" value="1"/>
</dbReference>
<evidence type="ECO:0000256" key="9">
    <source>
        <dbReference type="NCBIfam" id="TIGR00187"/>
    </source>
</evidence>
<feature type="repeat" description="Lumazine-binding" evidence="10">
    <location>
        <begin position="1"/>
        <end position="98"/>
    </location>
</feature>
<evidence type="ECO:0000256" key="4">
    <source>
        <dbReference type="ARBA" id="ARBA00012827"/>
    </source>
</evidence>
<keyword evidence="7 12" id="KW-0808">Transferase</keyword>
<dbReference type="SUPFAM" id="SSF63380">
    <property type="entry name" value="Riboflavin synthase domain-like"/>
    <property type="match status" value="2"/>
</dbReference>
<name>A0A4R9GDT6_9LEPT</name>
<dbReference type="PROSITE" id="PS51177">
    <property type="entry name" value="LUMAZINE_BIND"/>
    <property type="match status" value="2"/>
</dbReference>
<organism evidence="12 13">
    <name type="scientific">Leptospira fletcheri</name>
    <dbReference type="NCBI Taxonomy" id="2484981"/>
    <lineage>
        <taxon>Bacteria</taxon>
        <taxon>Pseudomonadati</taxon>
        <taxon>Spirochaetota</taxon>
        <taxon>Spirochaetia</taxon>
        <taxon>Leptospirales</taxon>
        <taxon>Leptospiraceae</taxon>
        <taxon>Leptospira</taxon>
    </lineage>
</organism>
<dbReference type="CDD" id="cd00402">
    <property type="entry name" value="Riboflavin_synthase_like"/>
    <property type="match status" value="1"/>
</dbReference>
<keyword evidence="6" id="KW-0686">Riboflavin biosynthesis</keyword>
<evidence type="ECO:0000256" key="8">
    <source>
        <dbReference type="ARBA" id="ARBA00022737"/>
    </source>
</evidence>
<evidence type="ECO:0000256" key="6">
    <source>
        <dbReference type="ARBA" id="ARBA00022619"/>
    </source>
</evidence>
<dbReference type="PANTHER" id="PTHR21098:SF12">
    <property type="entry name" value="RIBOFLAVIN SYNTHASE"/>
    <property type="match status" value="1"/>
</dbReference>
<dbReference type="Pfam" id="PF00677">
    <property type="entry name" value="Lum_binding"/>
    <property type="match status" value="2"/>
</dbReference>
<evidence type="ECO:0000313" key="13">
    <source>
        <dbReference type="Proteomes" id="UP000298458"/>
    </source>
</evidence>
<evidence type="ECO:0000256" key="1">
    <source>
        <dbReference type="ARBA" id="ARBA00000968"/>
    </source>
</evidence>
<sequence length="205" mass="22406">MFTGLIEAIGKIESVSDTGEGKVFSVRTKWKDPDLKNGDSISVNGACHTVMSFQGSGNVFEFYSSYRTLELTNFGTFRVGTTVNLERSVQPHTRMGGHFVTGHVDATGTIGSVEEKDDGKVLRILVRHDPEFSKYFAVRGSVTVDGISLTIVDSHPGEFELVLIPETLEKTNAGVSWKPGAKVNLEIDLVARYLEHLLKSGKGEN</sequence>
<proteinExistence type="predicted"/>
<evidence type="ECO:0000256" key="7">
    <source>
        <dbReference type="ARBA" id="ARBA00022679"/>
    </source>
</evidence>
<feature type="domain" description="Lumazine-binding" evidence="11">
    <location>
        <begin position="99"/>
        <end position="198"/>
    </location>
</feature>
<dbReference type="EMBL" id="RQET01000008">
    <property type="protein sequence ID" value="TGK10016.1"/>
    <property type="molecule type" value="Genomic_DNA"/>
</dbReference>
<dbReference type="EC" id="2.5.1.9" evidence="4 9"/>
<dbReference type="InterPro" id="IPR017938">
    <property type="entry name" value="Riboflavin_synthase-like_b-brl"/>
</dbReference>
<dbReference type="NCBIfam" id="TIGR00187">
    <property type="entry name" value="ribE"/>
    <property type="match status" value="1"/>
</dbReference>
<evidence type="ECO:0000256" key="5">
    <source>
        <dbReference type="ARBA" id="ARBA00013950"/>
    </source>
</evidence>
<feature type="domain" description="Lumazine-binding" evidence="11">
    <location>
        <begin position="1"/>
        <end position="98"/>
    </location>
</feature>
<comment type="catalytic activity">
    <reaction evidence="1">
        <text>2 6,7-dimethyl-8-(1-D-ribityl)lumazine + H(+) = 5-amino-6-(D-ribitylamino)uracil + riboflavin</text>
        <dbReference type="Rhea" id="RHEA:20772"/>
        <dbReference type="ChEBI" id="CHEBI:15378"/>
        <dbReference type="ChEBI" id="CHEBI:15934"/>
        <dbReference type="ChEBI" id="CHEBI:57986"/>
        <dbReference type="ChEBI" id="CHEBI:58201"/>
        <dbReference type="EC" id="2.5.1.9"/>
    </reaction>
</comment>
<comment type="function">
    <text evidence="2">Catalyzes the dismutation of two molecules of 6,7-dimethyl-8-ribityllumazine, resulting in the formation of riboflavin and 5-amino-6-(D-ribitylamino)uracil.</text>
</comment>
<keyword evidence="13" id="KW-1185">Reference proteome</keyword>
<dbReference type="Gene3D" id="2.40.30.20">
    <property type="match status" value="2"/>
</dbReference>